<name>A0A923GPA0_9PSED</name>
<keyword evidence="3" id="KW-1185">Reference proteome</keyword>
<dbReference type="EMBL" id="JABWRP020000026">
    <property type="protein sequence ID" value="MBV4544056.1"/>
    <property type="molecule type" value="Genomic_DNA"/>
</dbReference>
<proteinExistence type="predicted"/>
<protein>
    <submittedName>
        <fullName evidence="1">Prepilin-type N-terminal cleavage/methylation domain-containing protein</fullName>
    </submittedName>
</protein>
<evidence type="ECO:0000313" key="3">
    <source>
        <dbReference type="Proteomes" id="UP000628137"/>
    </source>
</evidence>
<comment type="caution">
    <text evidence="1">The sequence shown here is derived from an EMBL/GenBank/DDBJ whole genome shotgun (WGS) entry which is preliminary data.</text>
</comment>
<reference evidence="1 3" key="1">
    <citation type="journal article" date="2020" name="Microorganisms">
        <title>Reliable Identification of Environmental Pseudomonas Isolates Using the rpoD Gene.</title>
        <authorList>
            <consortium name="The Broad Institute Genome Sequencing Platform"/>
            <person name="Girard L."/>
            <person name="Lood C."/>
            <person name="Rokni-Zadeh H."/>
            <person name="van Noort V."/>
            <person name="Lavigne R."/>
            <person name="De Mot R."/>
        </authorList>
    </citation>
    <scope>NUCLEOTIDE SEQUENCE</scope>
    <source>
        <strain evidence="1 3">RW4S2</strain>
    </source>
</reference>
<accession>A0A923GPA0</accession>
<evidence type="ECO:0000313" key="2">
    <source>
        <dbReference type="EMBL" id="MBV4544056.1"/>
    </source>
</evidence>
<reference evidence="2" key="3">
    <citation type="submission" date="2021-06" db="EMBL/GenBank/DDBJ databases">
        <title>Updating the genus Pseudomonas: Description of 43 new species and partition of the Pseudomonas putida group.</title>
        <authorList>
            <person name="Girard L."/>
            <person name="Lood C."/>
            <person name="Vandamme P."/>
            <person name="Rokni-Zadeh H."/>
            <person name="Van Noort V."/>
            <person name="Hofte M."/>
            <person name="Lavigne R."/>
            <person name="De Mot R."/>
        </authorList>
    </citation>
    <scope>NUCLEOTIDE SEQUENCE</scope>
    <source>
        <strain evidence="2">RW4S2</strain>
    </source>
</reference>
<dbReference type="RefSeq" id="WP_186604915.1">
    <property type="nucleotide sequence ID" value="NZ_JABWRP020000026.1"/>
</dbReference>
<dbReference type="Proteomes" id="UP000628137">
    <property type="component" value="Unassembled WGS sequence"/>
</dbReference>
<sequence>MNSRQGGFGLLEMTLALAIGLMVVVAAGQLLVSAHQSWRLQGAALRLQDDARLALLRMAQDIRMAGMFGCLRLEPADFLDPAARQAFNQPVEVGTASLGLVVAELSGHVGLPDWTILTDCIEKVRVHSKRPENPLKLMAIPVSHHRYLLDGSTLKLERHNKNPQPMVDHVREWRIERVESSEGQRIDMQLTLYEPTLMLEQRHELSVALRNPVPMP</sequence>
<dbReference type="EMBL" id="JABWRP010000039">
    <property type="protein sequence ID" value="MBC3473870.1"/>
    <property type="molecule type" value="Genomic_DNA"/>
</dbReference>
<organism evidence="1">
    <name type="scientific">Pseudomonas vlassakiae</name>
    <dbReference type="NCBI Taxonomy" id="485888"/>
    <lineage>
        <taxon>Bacteria</taxon>
        <taxon>Pseudomonadati</taxon>
        <taxon>Pseudomonadota</taxon>
        <taxon>Gammaproteobacteria</taxon>
        <taxon>Pseudomonadales</taxon>
        <taxon>Pseudomonadaceae</taxon>
        <taxon>Pseudomonas</taxon>
    </lineage>
</organism>
<reference evidence="1" key="2">
    <citation type="submission" date="2020-07" db="EMBL/GenBank/DDBJ databases">
        <authorList>
            <person name="Lood C."/>
            <person name="Girard L."/>
        </authorList>
    </citation>
    <scope>NUCLEOTIDE SEQUENCE</scope>
    <source>
        <strain evidence="1">RW4S2</strain>
    </source>
</reference>
<dbReference type="AlphaFoldDB" id="A0A923GPA0"/>
<evidence type="ECO:0000313" key="1">
    <source>
        <dbReference type="EMBL" id="MBC3473870.1"/>
    </source>
</evidence>
<gene>
    <name evidence="2" type="ORF">HU738_023650</name>
    <name evidence="1" type="ORF">HU738_25245</name>
</gene>